<feature type="transmembrane region" description="Helical" evidence="7">
    <location>
        <begin position="156"/>
        <end position="174"/>
    </location>
</feature>
<keyword evidence="3" id="KW-1003">Cell membrane</keyword>
<dbReference type="EMBL" id="JAYGII010000011">
    <property type="protein sequence ID" value="MEA5445518.1"/>
    <property type="molecule type" value="Genomic_DNA"/>
</dbReference>
<comment type="similarity">
    <text evidence="2">Belongs to the CPA3 antiporters (TC 2.A.63) subunit B family.</text>
</comment>
<feature type="transmembrane region" description="Helical" evidence="7">
    <location>
        <begin position="251"/>
        <end position="273"/>
    </location>
</feature>
<accession>A0AAP6JEH6</accession>
<gene>
    <name evidence="11" type="primary">mbhE</name>
    <name evidence="11" type="ORF">VCB98_06775</name>
</gene>
<keyword evidence="12" id="KW-1185">Reference proteome</keyword>
<evidence type="ECO:0000259" key="8">
    <source>
        <dbReference type="Pfam" id="PF04039"/>
    </source>
</evidence>
<feature type="transmembrane region" description="Helical" evidence="7">
    <location>
        <begin position="285"/>
        <end position="308"/>
    </location>
</feature>
<proteinExistence type="inferred from homology"/>
<evidence type="ECO:0000256" key="5">
    <source>
        <dbReference type="ARBA" id="ARBA00022989"/>
    </source>
</evidence>
<protein>
    <submittedName>
        <fullName evidence="11">Hydrogen gas-evolving membrane-bound hydrogenase subunit E</fullName>
    </submittedName>
</protein>
<evidence type="ECO:0000259" key="9">
    <source>
        <dbReference type="Pfam" id="PF13244"/>
    </source>
</evidence>
<feature type="transmembrane region" description="Helical" evidence="7">
    <location>
        <begin position="221"/>
        <end position="239"/>
    </location>
</feature>
<feature type="domain" description="MrpA C-terminal/MbhD" evidence="9">
    <location>
        <begin position="15"/>
        <end position="75"/>
    </location>
</feature>
<keyword evidence="5 7" id="KW-1133">Transmembrane helix</keyword>
<evidence type="ECO:0000256" key="6">
    <source>
        <dbReference type="ARBA" id="ARBA00023136"/>
    </source>
</evidence>
<dbReference type="Pfam" id="PF04039">
    <property type="entry name" value="MnhB"/>
    <property type="match status" value="1"/>
</dbReference>
<sequence length="320" mass="33385">MIEPGFLLDLLLCLGLLGIAGSAVLSRGQFRATVLFMVFGLLMALTWARLQAPDLALAEAAIGAGLTGALLLNACKATYTRRQAGEAASQDDAPGTVFRLVAAGLSILLAAGLAWLMYSLTVADGPAAAMARSEGESHFLGNPVTVVLLDFRAYDTLLEMAVLLLALIGVHILIRHYRLPDLHPPAPVSPPMLTPLLTVATPLMLMAGLYLFWAGSQSPGGAFQSGALLAALGVLYRLTGRLVPTGTASPGLRLILVIGLALFSLFACAALIWSSAPLQYPETAAYSLVLLIEFALTLSIAATLLMLFSGSLGLARGQTS</sequence>
<evidence type="ECO:0000313" key="11">
    <source>
        <dbReference type="EMBL" id="MEA5445518.1"/>
    </source>
</evidence>
<feature type="domain" description="MrpA C-terminal/MbhE" evidence="10">
    <location>
        <begin position="103"/>
        <end position="178"/>
    </location>
</feature>
<evidence type="ECO:0000256" key="4">
    <source>
        <dbReference type="ARBA" id="ARBA00022692"/>
    </source>
</evidence>
<evidence type="ECO:0000256" key="1">
    <source>
        <dbReference type="ARBA" id="ARBA00004651"/>
    </source>
</evidence>
<dbReference type="InterPro" id="IPR046806">
    <property type="entry name" value="MrpA_C/MbhE"/>
</dbReference>
<comment type="caution">
    <text evidence="11">The sequence shown here is derived from an EMBL/GenBank/DDBJ whole genome shotgun (WGS) entry which is preliminary data.</text>
</comment>
<dbReference type="Pfam" id="PF20501">
    <property type="entry name" value="MbhE"/>
    <property type="match status" value="1"/>
</dbReference>
<dbReference type="GO" id="GO:0005886">
    <property type="term" value="C:plasma membrane"/>
    <property type="evidence" value="ECO:0007669"/>
    <property type="project" value="UniProtKB-SubCell"/>
</dbReference>
<dbReference type="Pfam" id="PF13244">
    <property type="entry name" value="MbhD"/>
    <property type="match status" value="1"/>
</dbReference>
<keyword evidence="4 7" id="KW-0812">Transmembrane</keyword>
<keyword evidence="6 7" id="KW-0472">Membrane</keyword>
<evidence type="ECO:0000256" key="2">
    <source>
        <dbReference type="ARBA" id="ARBA00009425"/>
    </source>
</evidence>
<comment type="subcellular location">
    <subcellularLocation>
        <location evidence="1">Cell membrane</location>
        <topology evidence="1">Multi-pass membrane protein</topology>
    </subcellularLocation>
</comment>
<evidence type="ECO:0000256" key="7">
    <source>
        <dbReference type="SAM" id="Phobius"/>
    </source>
</evidence>
<feature type="domain" description="Na+/H+ antiporter MnhB subunit-related protein" evidence="8">
    <location>
        <begin position="197"/>
        <end position="297"/>
    </location>
</feature>
<feature type="transmembrane region" description="Helical" evidence="7">
    <location>
        <begin position="56"/>
        <end position="75"/>
    </location>
</feature>
<feature type="transmembrane region" description="Helical" evidence="7">
    <location>
        <begin position="96"/>
        <end position="118"/>
    </location>
</feature>
<name>A0AAP6JEH6_9GAMM</name>
<dbReference type="InterPro" id="IPR050622">
    <property type="entry name" value="CPA3_antiporter_subunitB"/>
</dbReference>
<feature type="transmembrane region" description="Helical" evidence="7">
    <location>
        <begin position="32"/>
        <end position="50"/>
    </location>
</feature>
<dbReference type="RefSeq" id="WP_346051147.1">
    <property type="nucleotide sequence ID" value="NZ_JAYGII010000011.1"/>
</dbReference>
<feature type="transmembrane region" description="Helical" evidence="7">
    <location>
        <begin position="6"/>
        <end position="25"/>
    </location>
</feature>
<dbReference type="InterPro" id="IPR025383">
    <property type="entry name" value="MrpA_C/MbhD"/>
</dbReference>
<evidence type="ECO:0000313" key="12">
    <source>
        <dbReference type="Proteomes" id="UP001302316"/>
    </source>
</evidence>
<evidence type="ECO:0000256" key="3">
    <source>
        <dbReference type="ARBA" id="ARBA00022475"/>
    </source>
</evidence>
<dbReference type="InterPro" id="IPR007182">
    <property type="entry name" value="MnhB"/>
</dbReference>
<dbReference type="PANTHER" id="PTHR33932">
    <property type="entry name" value="NA(+)/H(+) ANTIPORTER SUBUNIT B"/>
    <property type="match status" value="1"/>
</dbReference>
<reference evidence="11 12" key="1">
    <citation type="submission" date="2023-12" db="EMBL/GenBank/DDBJ databases">
        <title>Whole-genome sequencing of halo(alkali)philic microorganisms from hypersaline lakes.</title>
        <authorList>
            <person name="Sorokin D.Y."/>
            <person name="Merkel A.Y."/>
            <person name="Messina E."/>
            <person name="Yakimov M."/>
        </authorList>
    </citation>
    <scope>NUCLEOTIDE SEQUENCE [LARGE SCALE GENOMIC DNA]</scope>
    <source>
        <strain evidence="11 12">AB-CW1</strain>
    </source>
</reference>
<feature type="transmembrane region" description="Helical" evidence="7">
    <location>
        <begin position="195"/>
        <end position="215"/>
    </location>
</feature>
<dbReference type="AlphaFoldDB" id="A0AAP6JEH6"/>
<dbReference type="Proteomes" id="UP001302316">
    <property type="component" value="Unassembled WGS sequence"/>
</dbReference>
<organism evidence="11 12">
    <name type="scientific">Natronospira elongata</name>
    <dbReference type="NCBI Taxonomy" id="3110268"/>
    <lineage>
        <taxon>Bacteria</taxon>
        <taxon>Pseudomonadati</taxon>
        <taxon>Pseudomonadota</taxon>
        <taxon>Gammaproteobacteria</taxon>
        <taxon>Natronospirales</taxon>
        <taxon>Natronospiraceae</taxon>
        <taxon>Natronospira</taxon>
    </lineage>
</organism>
<evidence type="ECO:0000259" key="10">
    <source>
        <dbReference type="Pfam" id="PF20501"/>
    </source>
</evidence>
<dbReference type="PANTHER" id="PTHR33932:SF4">
    <property type="entry name" value="NA(+)_H(+) ANTIPORTER SUBUNIT B"/>
    <property type="match status" value="1"/>
</dbReference>